<evidence type="ECO:0000313" key="12">
    <source>
        <dbReference type="EMBL" id="CAD9597378.1"/>
    </source>
</evidence>
<keyword evidence="5 10" id="KW-0436">Ligase</keyword>
<dbReference type="PANTHER" id="PTHR10953:SF4">
    <property type="entry name" value="UBIQUITIN-ACTIVATING ENZYME E1 C-TERMINAL DOMAIN-CONTAINING PROTEIN"/>
    <property type="match status" value="1"/>
</dbReference>
<dbReference type="Gene3D" id="3.40.50.12550">
    <property type="entry name" value="Ubiquitin-activating enzyme E1, inactive adenylation domain, subdomain 2"/>
    <property type="match status" value="1"/>
</dbReference>
<dbReference type="InterPro" id="IPR042063">
    <property type="entry name" value="Ubi_acti_E1_SCCH"/>
</dbReference>
<evidence type="ECO:0000256" key="4">
    <source>
        <dbReference type="ARBA" id="ARBA00012990"/>
    </source>
</evidence>
<dbReference type="InterPro" id="IPR019572">
    <property type="entry name" value="UBA_E1_SCCH"/>
</dbReference>
<dbReference type="Gene3D" id="1.10.10.2660">
    <property type="entry name" value="Ubiquitin-activating enzyme E1, SCCH domain"/>
    <property type="match status" value="1"/>
</dbReference>
<dbReference type="InterPro" id="IPR045886">
    <property type="entry name" value="ThiF/MoeB/HesA"/>
</dbReference>
<dbReference type="GO" id="GO:0016925">
    <property type="term" value="P:protein sumoylation"/>
    <property type="evidence" value="ECO:0007669"/>
    <property type="project" value="TreeGrafter"/>
</dbReference>
<keyword evidence="8 10" id="KW-0067">ATP-binding</keyword>
<gene>
    <name evidence="12" type="ORF">SMAR0320_LOCUS9123</name>
</gene>
<dbReference type="InterPro" id="IPR000011">
    <property type="entry name" value="UBQ/SUMO-activ_enz_E1-like"/>
</dbReference>
<proteinExistence type="inferred from homology"/>
<dbReference type="InterPro" id="IPR000594">
    <property type="entry name" value="ThiF_NAD_FAD-bd"/>
</dbReference>
<dbReference type="GO" id="GO:0005737">
    <property type="term" value="C:cytoplasm"/>
    <property type="evidence" value="ECO:0007669"/>
    <property type="project" value="TreeGrafter"/>
</dbReference>
<accession>A0A7S2PGY3</accession>
<dbReference type="GO" id="GO:0005524">
    <property type="term" value="F:ATP binding"/>
    <property type="evidence" value="ECO:0007669"/>
    <property type="project" value="UniProtKB-KW"/>
</dbReference>
<comment type="pathway">
    <text evidence="2">Protein modification; protein ubiquitination.</text>
</comment>
<dbReference type="Pfam" id="PF16191">
    <property type="entry name" value="E1_4HB"/>
    <property type="match status" value="1"/>
</dbReference>
<dbReference type="EMBL" id="HBGZ01012796">
    <property type="protein sequence ID" value="CAD9597378.1"/>
    <property type="molecule type" value="Transcribed_RNA"/>
</dbReference>
<dbReference type="PRINTS" id="PR01849">
    <property type="entry name" value="UBIQUITINACT"/>
</dbReference>
<comment type="similarity">
    <text evidence="3 10">Belongs to the ubiquitin-activating E1 family.</text>
</comment>
<evidence type="ECO:0000256" key="8">
    <source>
        <dbReference type="ARBA" id="ARBA00022840"/>
    </source>
</evidence>
<dbReference type="Pfam" id="PF10585">
    <property type="entry name" value="UBA_E1_SCCH"/>
    <property type="match status" value="1"/>
</dbReference>
<dbReference type="FunFam" id="3.10.290.60:FF:000001">
    <property type="entry name" value="Ubiquitin-activating enzyme E1 2"/>
    <property type="match status" value="1"/>
</dbReference>
<sequence>MSSRAVVIGLSGLGVEVAKNIILAGISSVVLCDPEKPNSFDLGGNFYLTEEDVQQTTDGKSRAELCQSKLAALNEYVKVEVASEVSSLKDEAALLNLIQGASCVVVTVPLSTPILCDIDEKCRASNVCFIYSLSTGVFGKVFCDFGESFVIADKDGENPATSQVENILTSNPAVVKVLEDQGRHGLETGDHVTFSRVKGLDGMLSDNKATYEVKVTGPFTFELVNMDASQCSEVASQGYITQVKTPVTASFRSYREALADHGELMMSDFAKFDRPPLLHLAYRALASYAESHDMVYPMPGDMTAAKEVLSLAKTLDTEKLLEGDNNAAAERIILHLASGSRSILSPMCATLGGIVGQEVLKSCSGKFTPINGFFYFDADECLPESPLSSSDVSPTGTSRYDSNIAVFGKETQQKLLDLNYFLIGAGAIGCEMLKNWALMGVACGEKGKIHITDMDRIEKSNLSRQFLFRNSDINEFKSATAARAAKAMNPSMNIVPYQEKVGADTEEIFGDDFYDKLSGVCTALDNVEARLYVDQRCLFYRLPMLESGTLGTKGNTQIVIPNVTENYGATRDPPEKSIPVCTLKNFPNQIQHTLQWARDYFEGEFKQSAEDVNAYLSSPDYAASISGQPSKLETVMSIRKTLVDERPTSFEDCVVWARLKFETLFNNQIRQLLFNFPEDQVTSSGTKFWSGSKRCPKALTFDLNDKCEDAQMRNHFDFIVAAANLRANMFGIKGRTDEEYLLQVLQNVIVPDFTPKDGVKIASTDAEAKESENAQAAAPAEMNADQILESLPKPGELAGFKLTPIDFDKDIDDHMLFVTACSNLRALNYAIPTADTHRSRAIAGRIIPAIATTTALVTGLICLELYKIVGSSQKDLKIDAYKNGFVNLAIPFMTLSEPTPPAKTTAMLKGEKWDWTAWDSFDMNMGDITLAEFIQFFESEYNLDVSMISHGVSILFSFFANKKKLAERMKMKMSEVVANVTKKELPPNQLFIVFEIIANDLDTDEEVELPYVKFRFR</sequence>
<dbReference type="InterPro" id="IPR032420">
    <property type="entry name" value="E1_4HB"/>
</dbReference>
<evidence type="ECO:0000256" key="3">
    <source>
        <dbReference type="ARBA" id="ARBA00005673"/>
    </source>
</evidence>
<dbReference type="Gene3D" id="2.40.30.180">
    <property type="entry name" value="Ubiquitin-activating enzyme E1, FCCH domain"/>
    <property type="match status" value="1"/>
</dbReference>
<comment type="catalytic activity">
    <reaction evidence="1">
        <text>ATP + ubiquitin + [E1 ubiquitin-activating enzyme]-L-cysteine = AMP + diphosphate + S-ubiquitinyl-[E1 ubiquitin-activating enzyme]-L-cysteine.</text>
        <dbReference type="EC" id="6.2.1.45"/>
    </reaction>
</comment>
<dbReference type="InterPro" id="IPR042449">
    <property type="entry name" value="Ub-E1_IAD_1"/>
</dbReference>
<dbReference type="InterPro" id="IPR032418">
    <property type="entry name" value="E1_FCCH"/>
</dbReference>
<evidence type="ECO:0000256" key="1">
    <source>
        <dbReference type="ARBA" id="ARBA00000488"/>
    </source>
</evidence>
<dbReference type="InterPro" id="IPR038252">
    <property type="entry name" value="UBA_E1_C_sf"/>
</dbReference>
<dbReference type="SUPFAM" id="SSF69572">
    <property type="entry name" value="Activating enzymes of the ubiquitin-like proteins"/>
    <property type="match status" value="2"/>
</dbReference>
<dbReference type="Pfam" id="PF16190">
    <property type="entry name" value="E1_FCCH"/>
    <property type="match status" value="1"/>
</dbReference>
<dbReference type="EC" id="6.2.1.45" evidence="4"/>
<evidence type="ECO:0000256" key="9">
    <source>
        <dbReference type="PROSITE-ProRule" id="PRU10132"/>
    </source>
</evidence>
<dbReference type="UniPathway" id="UPA00143"/>
<dbReference type="InterPro" id="IPR018075">
    <property type="entry name" value="UBQ-activ_enz_E1"/>
</dbReference>
<dbReference type="Pfam" id="PF09358">
    <property type="entry name" value="E1_UFD"/>
    <property type="match status" value="1"/>
</dbReference>
<dbReference type="InterPro" id="IPR018965">
    <property type="entry name" value="Ub-activating_enz_E1_C"/>
</dbReference>
<evidence type="ECO:0000256" key="2">
    <source>
        <dbReference type="ARBA" id="ARBA00004906"/>
    </source>
</evidence>
<dbReference type="NCBIfam" id="TIGR01408">
    <property type="entry name" value="Ube1"/>
    <property type="match status" value="1"/>
</dbReference>
<dbReference type="Gene3D" id="3.10.290.60">
    <property type="entry name" value="Ubiquitin-activating enzyme E1, UFD domain"/>
    <property type="match status" value="1"/>
</dbReference>
<dbReference type="InterPro" id="IPR035985">
    <property type="entry name" value="Ubiquitin-activating_enz"/>
</dbReference>
<dbReference type="GO" id="GO:0004839">
    <property type="term" value="F:ubiquitin activating enzyme activity"/>
    <property type="evidence" value="ECO:0007669"/>
    <property type="project" value="UniProtKB-EC"/>
</dbReference>
<evidence type="ECO:0000256" key="6">
    <source>
        <dbReference type="ARBA" id="ARBA00022741"/>
    </source>
</evidence>
<reference evidence="12" key="1">
    <citation type="submission" date="2021-01" db="EMBL/GenBank/DDBJ databases">
        <authorList>
            <person name="Corre E."/>
            <person name="Pelletier E."/>
            <person name="Niang G."/>
            <person name="Scheremetjew M."/>
            <person name="Finn R."/>
            <person name="Kale V."/>
            <person name="Holt S."/>
            <person name="Cochrane G."/>
            <person name="Meng A."/>
            <person name="Brown T."/>
            <person name="Cohen L."/>
        </authorList>
    </citation>
    <scope>NUCLEOTIDE SEQUENCE</scope>
    <source>
        <strain evidence="12">SM1012Den-03</strain>
    </source>
</reference>
<dbReference type="PROSITE" id="PS00865">
    <property type="entry name" value="UBIQUITIN_ACTIVAT_2"/>
    <property type="match status" value="1"/>
</dbReference>
<feature type="active site" description="Glycyl thioester intermediate" evidence="9">
    <location>
        <position position="581"/>
    </location>
</feature>
<evidence type="ECO:0000256" key="7">
    <source>
        <dbReference type="ARBA" id="ARBA00022786"/>
    </source>
</evidence>
<keyword evidence="6 10" id="KW-0547">Nucleotide-binding</keyword>
<dbReference type="Gene3D" id="3.40.50.720">
    <property type="entry name" value="NAD(P)-binding Rossmann-like Domain"/>
    <property type="match status" value="1"/>
</dbReference>
<dbReference type="SMART" id="SM00985">
    <property type="entry name" value="UBA_e1_C"/>
    <property type="match status" value="1"/>
</dbReference>
<evidence type="ECO:0000256" key="10">
    <source>
        <dbReference type="RuleBase" id="RU000519"/>
    </source>
</evidence>
<dbReference type="GO" id="GO:0019948">
    <property type="term" value="F:SUMO activating enzyme activity"/>
    <property type="evidence" value="ECO:0007669"/>
    <property type="project" value="TreeGrafter"/>
</dbReference>
<evidence type="ECO:0000256" key="5">
    <source>
        <dbReference type="ARBA" id="ARBA00022598"/>
    </source>
</evidence>
<dbReference type="FunFam" id="3.40.50.720:FF:000015">
    <property type="entry name" value="Ubiquitin-activating enzyme E1 1"/>
    <property type="match status" value="1"/>
</dbReference>
<dbReference type="Pfam" id="PF00899">
    <property type="entry name" value="ThiF"/>
    <property type="match status" value="1"/>
</dbReference>
<dbReference type="InterPro" id="IPR033127">
    <property type="entry name" value="UBQ-activ_enz_E1_Cys_AS"/>
</dbReference>
<dbReference type="PANTHER" id="PTHR10953">
    <property type="entry name" value="UBIQUITIN-ACTIVATING ENZYME E1"/>
    <property type="match status" value="1"/>
</dbReference>
<dbReference type="FunFam" id="1.10.10.2660:FF:000001">
    <property type="entry name" value="Ubiquitin-activating enzyme E1 1"/>
    <property type="match status" value="1"/>
</dbReference>
<evidence type="ECO:0000259" key="11">
    <source>
        <dbReference type="SMART" id="SM00985"/>
    </source>
</evidence>
<keyword evidence="7 10" id="KW-0833">Ubl conjugation pathway</keyword>
<feature type="domain" description="Ubiquitin-activating enzyme E1 C-terminal" evidence="11">
    <location>
        <begin position="881"/>
        <end position="1012"/>
    </location>
</feature>
<organism evidence="12">
    <name type="scientific">Skeletonema marinoi</name>
    <dbReference type="NCBI Taxonomy" id="267567"/>
    <lineage>
        <taxon>Eukaryota</taxon>
        <taxon>Sar</taxon>
        <taxon>Stramenopiles</taxon>
        <taxon>Ochrophyta</taxon>
        <taxon>Bacillariophyta</taxon>
        <taxon>Coscinodiscophyceae</taxon>
        <taxon>Thalassiosirophycidae</taxon>
        <taxon>Thalassiosirales</taxon>
        <taxon>Skeletonemataceae</taxon>
        <taxon>Skeletonema</taxon>
        <taxon>Skeletonema marinoi-dohrnii complex</taxon>
    </lineage>
</organism>
<dbReference type="Gene3D" id="3.50.50.80">
    <property type="entry name" value="Ubiquitin-activating enzyme E1, inactive adenylation domain, subdomain 1"/>
    <property type="match status" value="1"/>
</dbReference>
<dbReference type="GO" id="GO:0031510">
    <property type="term" value="C:SUMO activating enzyme complex"/>
    <property type="evidence" value="ECO:0007669"/>
    <property type="project" value="TreeGrafter"/>
</dbReference>
<name>A0A7S2PGY3_9STRA</name>
<dbReference type="CDD" id="cd01490">
    <property type="entry name" value="Ube1_repeat2"/>
    <property type="match status" value="1"/>
</dbReference>
<dbReference type="AlphaFoldDB" id="A0A7S2PGY3"/>
<dbReference type="InterPro" id="IPR042302">
    <property type="entry name" value="E1_FCCH_sf"/>
</dbReference>
<protein>
    <recommendedName>
        <fullName evidence="4">E1 ubiquitin-activating enzyme</fullName>
        <ecNumber evidence="4">6.2.1.45</ecNumber>
    </recommendedName>
</protein>